<dbReference type="EMBL" id="KN838723">
    <property type="protein sequence ID" value="KIJ96395.1"/>
    <property type="molecule type" value="Genomic_DNA"/>
</dbReference>
<dbReference type="Proteomes" id="UP000054477">
    <property type="component" value="Unassembled WGS sequence"/>
</dbReference>
<name>A0A0C9WVC4_9AGAR</name>
<reference evidence="1 2" key="1">
    <citation type="submission" date="2014-04" db="EMBL/GenBank/DDBJ databases">
        <authorList>
            <consortium name="DOE Joint Genome Institute"/>
            <person name="Kuo A."/>
            <person name="Kohler A."/>
            <person name="Nagy L.G."/>
            <person name="Floudas D."/>
            <person name="Copeland A."/>
            <person name="Barry K.W."/>
            <person name="Cichocki N."/>
            <person name="Veneault-Fourrey C."/>
            <person name="LaButti K."/>
            <person name="Lindquist E.A."/>
            <person name="Lipzen A."/>
            <person name="Lundell T."/>
            <person name="Morin E."/>
            <person name="Murat C."/>
            <person name="Sun H."/>
            <person name="Tunlid A."/>
            <person name="Henrissat B."/>
            <person name="Grigoriev I.V."/>
            <person name="Hibbett D.S."/>
            <person name="Martin F."/>
            <person name="Nordberg H.P."/>
            <person name="Cantor M.N."/>
            <person name="Hua S.X."/>
        </authorList>
    </citation>
    <scope>NUCLEOTIDE SEQUENCE [LARGE SCALE GENOMIC DNA]</scope>
    <source>
        <strain evidence="1 2">LaAM-08-1</strain>
    </source>
</reference>
<evidence type="ECO:0000313" key="1">
    <source>
        <dbReference type="EMBL" id="KIJ96395.1"/>
    </source>
</evidence>
<dbReference type="AlphaFoldDB" id="A0A0C9WVC4"/>
<keyword evidence="2" id="KW-1185">Reference proteome</keyword>
<accession>A0A0C9WVC4</accession>
<dbReference type="HOGENOM" id="CLU_2867997_0_0_1"/>
<organism evidence="1 2">
    <name type="scientific">Laccaria amethystina LaAM-08-1</name>
    <dbReference type="NCBI Taxonomy" id="1095629"/>
    <lineage>
        <taxon>Eukaryota</taxon>
        <taxon>Fungi</taxon>
        <taxon>Dikarya</taxon>
        <taxon>Basidiomycota</taxon>
        <taxon>Agaricomycotina</taxon>
        <taxon>Agaricomycetes</taxon>
        <taxon>Agaricomycetidae</taxon>
        <taxon>Agaricales</taxon>
        <taxon>Agaricineae</taxon>
        <taxon>Hydnangiaceae</taxon>
        <taxon>Laccaria</taxon>
    </lineage>
</organism>
<evidence type="ECO:0000313" key="2">
    <source>
        <dbReference type="Proteomes" id="UP000054477"/>
    </source>
</evidence>
<gene>
    <name evidence="1" type="ORF">K443DRAFT_682348</name>
</gene>
<protein>
    <submittedName>
        <fullName evidence="1">Uncharacterized protein</fullName>
    </submittedName>
</protein>
<sequence>MSTLEAVLVVVWRCLTRILRWSIMRGVTSTWTTQCSRRVSESISLFPAPTAPHRLSVPFTTEEW</sequence>
<reference evidence="2" key="2">
    <citation type="submission" date="2015-01" db="EMBL/GenBank/DDBJ databases">
        <title>Evolutionary Origins and Diversification of the Mycorrhizal Mutualists.</title>
        <authorList>
            <consortium name="DOE Joint Genome Institute"/>
            <consortium name="Mycorrhizal Genomics Consortium"/>
            <person name="Kohler A."/>
            <person name="Kuo A."/>
            <person name="Nagy L.G."/>
            <person name="Floudas D."/>
            <person name="Copeland A."/>
            <person name="Barry K.W."/>
            <person name="Cichocki N."/>
            <person name="Veneault-Fourrey C."/>
            <person name="LaButti K."/>
            <person name="Lindquist E.A."/>
            <person name="Lipzen A."/>
            <person name="Lundell T."/>
            <person name="Morin E."/>
            <person name="Murat C."/>
            <person name="Riley R."/>
            <person name="Ohm R."/>
            <person name="Sun H."/>
            <person name="Tunlid A."/>
            <person name="Henrissat B."/>
            <person name="Grigoriev I.V."/>
            <person name="Hibbett D.S."/>
            <person name="Martin F."/>
        </authorList>
    </citation>
    <scope>NUCLEOTIDE SEQUENCE [LARGE SCALE GENOMIC DNA]</scope>
    <source>
        <strain evidence="2">LaAM-08-1</strain>
    </source>
</reference>
<proteinExistence type="predicted"/>